<dbReference type="EMBL" id="CAJVPU010061055">
    <property type="protein sequence ID" value="CAG8778002.1"/>
    <property type="molecule type" value="Genomic_DNA"/>
</dbReference>
<gene>
    <name evidence="1" type="ORF">DHETER_LOCUS16240</name>
</gene>
<organism evidence="1 2">
    <name type="scientific">Dentiscutata heterogama</name>
    <dbReference type="NCBI Taxonomy" id="1316150"/>
    <lineage>
        <taxon>Eukaryota</taxon>
        <taxon>Fungi</taxon>
        <taxon>Fungi incertae sedis</taxon>
        <taxon>Mucoromycota</taxon>
        <taxon>Glomeromycotina</taxon>
        <taxon>Glomeromycetes</taxon>
        <taxon>Diversisporales</taxon>
        <taxon>Gigasporaceae</taxon>
        <taxon>Dentiscutata</taxon>
    </lineage>
</organism>
<reference evidence="1" key="1">
    <citation type="submission" date="2021-06" db="EMBL/GenBank/DDBJ databases">
        <authorList>
            <person name="Kallberg Y."/>
            <person name="Tangrot J."/>
            <person name="Rosling A."/>
        </authorList>
    </citation>
    <scope>NUCLEOTIDE SEQUENCE</scope>
    <source>
        <strain evidence="1">IL203A</strain>
    </source>
</reference>
<dbReference type="Proteomes" id="UP000789702">
    <property type="component" value="Unassembled WGS sequence"/>
</dbReference>
<feature type="non-terminal residue" evidence="1">
    <location>
        <position position="1"/>
    </location>
</feature>
<feature type="non-terminal residue" evidence="1">
    <location>
        <position position="45"/>
    </location>
</feature>
<comment type="caution">
    <text evidence="1">The sequence shown here is derived from an EMBL/GenBank/DDBJ whole genome shotgun (WGS) entry which is preliminary data.</text>
</comment>
<keyword evidence="2" id="KW-1185">Reference proteome</keyword>
<accession>A0ACA9R5A6</accession>
<evidence type="ECO:0000313" key="1">
    <source>
        <dbReference type="EMBL" id="CAG8778002.1"/>
    </source>
</evidence>
<protein>
    <submittedName>
        <fullName evidence="1">14641_t:CDS:1</fullName>
    </submittedName>
</protein>
<evidence type="ECO:0000313" key="2">
    <source>
        <dbReference type="Proteomes" id="UP000789702"/>
    </source>
</evidence>
<proteinExistence type="predicted"/>
<name>A0ACA9R5A6_9GLOM</name>
<sequence>KPRLALTFHLLINKTKSISKSGGSLPEFQDLLFSPLKQSRQGIYQ</sequence>